<reference evidence="2 3" key="2">
    <citation type="journal article" date="2017" name="Nature">
        <title>The Apostasia genome and the evolution of orchids.</title>
        <authorList>
            <person name="Zhang G.Q."/>
            <person name="Liu K.W."/>
            <person name="Li Z."/>
            <person name="Lohaus R."/>
            <person name="Hsiao Y.Y."/>
            <person name="Niu S.C."/>
            <person name="Wang J.Y."/>
            <person name="Lin Y.C."/>
            <person name="Xu Q."/>
            <person name="Chen L.J."/>
            <person name="Yoshida K."/>
            <person name="Fujiwara S."/>
            <person name="Wang Z.W."/>
            <person name="Zhang Y.Q."/>
            <person name="Mitsuda N."/>
            <person name="Wang M."/>
            <person name="Liu G.H."/>
            <person name="Pecoraro L."/>
            <person name="Huang H.X."/>
            <person name="Xiao X.J."/>
            <person name="Lin M."/>
            <person name="Wu X.Y."/>
            <person name="Wu W.L."/>
            <person name="Chen Y.Y."/>
            <person name="Chang S.B."/>
            <person name="Sakamoto S."/>
            <person name="Ohme-Takagi M."/>
            <person name="Yagi M."/>
            <person name="Zeng S.J."/>
            <person name="Shen C.Y."/>
            <person name="Yeh C.M."/>
            <person name="Luo Y.B."/>
            <person name="Tsai W.C."/>
            <person name="Van de Peer Y."/>
            <person name="Liu Z.J."/>
        </authorList>
    </citation>
    <scope>NUCLEOTIDE SEQUENCE [LARGE SCALE GENOMIC DNA]</scope>
    <source>
        <tissue evidence="2">The whole plant</tissue>
    </source>
</reference>
<protein>
    <submittedName>
        <fullName evidence="2">Uncharacterized protein</fullName>
    </submittedName>
</protein>
<proteinExistence type="predicted"/>
<keyword evidence="1" id="KW-0732">Signal</keyword>
<feature type="signal peptide" evidence="1">
    <location>
        <begin position="1"/>
        <end position="38"/>
    </location>
</feature>
<sequence>MHRQYQSRNRRRRPCRSFLVMALFFLISMFLCCRICHSRPEPKQGSFNGEEALELYHRHSGELEVLKTLFRGQVPPSGPSDGGD</sequence>
<gene>
    <name evidence="2" type="ORF">MA16_Dca001364</name>
</gene>
<keyword evidence="3" id="KW-1185">Reference proteome</keyword>
<name>A0A2I0WM80_9ASPA</name>
<dbReference type="EMBL" id="KZ502537">
    <property type="protein sequence ID" value="PKU76758.1"/>
    <property type="molecule type" value="Genomic_DNA"/>
</dbReference>
<dbReference type="AlphaFoldDB" id="A0A2I0WM80"/>
<evidence type="ECO:0000256" key="1">
    <source>
        <dbReference type="SAM" id="SignalP"/>
    </source>
</evidence>
<feature type="chain" id="PRO_5014111228" evidence="1">
    <location>
        <begin position="39"/>
        <end position="84"/>
    </location>
</feature>
<organism evidence="2 3">
    <name type="scientific">Dendrobium catenatum</name>
    <dbReference type="NCBI Taxonomy" id="906689"/>
    <lineage>
        <taxon>Eukaryota</taxon>
        <taxon>Viridiplantae</taxon>
        <taxon>Streptophyta</taxon>
        <taxon>Embryophyta</taxon>
        <taxon>Tracheophyta</taxon>
        <taxon>Spermatophyta</taxon>
        <taxon>Magnoliopsida</taxon>
        <taxon>Liliopsida</taxon>
        <taxon>Asparagales</taxon>
        <taxon>Orchidaceae</taxon>
        <taxon>Epidendroideae</taxon>
        <taxon>Malaxideae</taxon>
        <taxon>Dendrobiinae</taxon>
        <taxon>Dendrobium</taxon>
    </lineage>
</organism>
<accession>A0A2I0WM80</accession>
<evidence type="ECO:0000313" key="2">
    <source>
        <dbReference type="EMBL" id="PKU76758.1"/>
    </source>
</evidence>
<reference evidence="2 3" key="1">
    <citation type="journal article" date="2016" name="Sci. Rep.">
        <title>The Dendrobium catenatum Lindl. genome sequence provides insights into polysaccharide synthase, floral development and adaptive evolution.</title>
        <authorList>
            <person name="Zhang G.Q."/>
            <person name="Xu Q."/>
            <person name="Bian C."/>
            <person name="Tsai W.C."/>
            <person name="Yeh C.M."/>
            <person name="Liu K.W."/>
            <person name="Yoshida K."/>
            <person name="Zhang L.S."/>
            <person name="Chang S.B."/>
            <person name="Chen F."/>
            <person name="Shi Y."/>
            <person name="Su Y.Y."/>
            <person name="Zhang Y.Q."/>
            <person name="Chen L.J."/>
            <person name="Yin Y."/>
            <person name="Lin M."/>
            <person name="Huang H."/>
            <person name="Deng H."/>
            <person name="Wang Z.W."/>
            <person name="Zhu S.L."/>
            <person name="Zhao X."/>
            <person name="Deng C."/>
            <person name="Niu S.C."/>
            <person name="Huang J."/>
            <person name="Wang M."/>
            <person name="Liu G.H."/>
            <person name="Yang H.J."/>
            <person name="Xiao X.J."/>
            <person name="Hsiao Y.Y."/>
            <person name="Wu W.L."/>
            <person name="Chen Y.Y."/>
            <person name="Mitsuda N."/>
            <person name="Ohme-Takagi M."/>
            <person name="Luo Y.B."/>
            <person name="Van de Peer Y."/>
            <person name="Liu Z.J."/>
        </authorList>
    </citation>
    <scope>NUCLEOTIDE SEQUENCE [LARGE SCALE GENOMIC DNA]</scope>
    <source>
        <tissue evidence="2">The whole plant</tissue>
    </source>
</reference>
<dbReference type="Proteomes" id="UP000233837">
    <property type="component" value="Unassembled WGS sequence"/>
</dbReference>
<evidence type="ECO:0000313" key="3">
    <source>
        <dbReference type="Proteomes" id="UP000233837"/>
    </source>
</evidence>